<dbReference type="GO" id="GO:0016020">
    <property type="term" value="C:membrane"/>
    <property type="evidence" value="ECO:0007669"/>
    <property type="project" value="UniProtKB-SubCell"/>
</dbReference>
<keyword evidence="6 7" id="KW-0472">Membrane</keyword>
<dbReference type="InterPro" id="IPR035952">
    <property type="entry name" value="Rhomboid-like_sf"/>
</dbReference>
<dbReference type="SUPFAM" id="SSF144091">
    <property type="entry name" value="Rhomboid-like"/>
    <property type="match status" value="1"/>
</dbReference>
<feature type="transmembrane region" description="Helical" evidence="7">
    <location>
        <begin position="6"/>
        <end position="24"/>
    </location>
</feature>
<feature type="transmembrane region" description="Helical" evidence="7">
    <location>
        <begin position="118"/>
        <end position="137"/>
    </location>
</feature>
<sequence>MELINFPVTIAIIIATVIISLKAFKDAEMKYKWIFYPYKVNHNNEFYRILSHVFIHGDMTHLFFNMFVLFSFGQNMEYIFIHYFGEGLGSVHFFLLYFLGGLAASLWPYTRNYNNPNYMSLGASGAVSAVLFASILWMPEGGIYLLFIPFEIPAWLFGILYLAFEYYMSKKGGTGIAHDAHFGGAIFGIIYVLLINFSKGSEFFEYILS</sequence>
<proteinExistence type="inferred from homology"/>
<dbReference type="RefSeq" id="WP_116879941.1">
    <property type="nucleotide sequence ID" value="NZ_QURB01000002.1"/>
</dbReference>
<comment type="similarity">
    <text evidence="2">Belongs to the peptidase S54 family.</text>
</comment>
<reference evidence="9 10" key="1">
    <citation type="submission" date="2018-08" db="EMBL/GenBank/DDBJ databases">
        <title>The draft genome squence of Brumimicrobium sp. N62.</title>
        <authorList>
            <person name="Du Z.-J."/>
            <person name="Luo H.-R."/>
        </authorList>
    </citation>
    <scope>NUCLEOTIDE SEQUENCE [LARGE SCALE GENOMIC DNA]</scope>
    <source>
        <strain evidence="9 10">N62</strain>
    </source>
</reference>
<keyword evidence="10" id="KW-1185">Reference proteome</keyword>
<feature type="transmembrane region" description="Helical" evidence="7">
    <location>
        <begin position="176"/>
        <end position="197"/>
    </location>
</feature>
<evidence type="ECO:0000256" key="5">
    <source>
        <dbReference type="ARBA" id="ARBA00022989"/>
    </source>
</evidence>
<protein>
    <submittedName>
        <fullName evidence="9">Rhomboid family intramembrane serine protease</fullName>
    </submittedName>
</protein>
<dbReference type="GO" id="GO:0006508">
    <property type="term" value="P:proteolysis"/>
    <property type="evidence" value="ECO:0007669"/>
    <property type="project" value="UniProtKB-KW"/>
</dbReference>
<keyword evidence="4" id="KW-0378">Hydrolase</keyword>
<keyword evidence="9" id="KW-0645">Protease</keyword>
<evidence type="ECO:0000313" key="9">
    <source>
        <dbReference type="EMBL" id="RFC54962.1"/>
    </source>
</evidence>
<dbReference type="GO" id="GO:0004252">
    <property type="term" value="F:serine-type endopeptidase activity"/>
    <property type="evidence" value="ECO:0007669"/>
    <property type="project" value="InterPro"/>
</dbReference>
<dbReference type="EMBL" id="QURB01000002">
    <property type="protein sequence ID" value="RFC54962.1"/>
    <property type="molecule type" value="Genomic_DNA"/>
</dbReference>
<evidence type="ECO:0000256" key="1">
    <source>
        <dbReference type="ARBA" id="ARBA00004141"/>
    </source>
</evidence>
<dbReference type="InterPro" id="IPR022764">
    <property type="entry name" value="Peptidase_S54_rhomboid_dom"/>
</dbReference>
<dbReference type="AlphaFoldDB" id="A0A3E1EZG2"/>
<keyword evidence="5 7" id="KW-1133">Transmembrane helix</keyword>
<evidence type="ECO:0000256" key="4">
    <source>
        <dbReference type="ARBA" id="ARBA00022801"/>
    </source>
</evidence>
<comment type="subcellular location">
    <subcellularLocation>
        <location evidence="1">Membrane</location>
        <topology evidence="1">Multi-pass membrane protein</topology>
    </subcellularLocation>
</comment>
<dbReference type="InterPro" id="IPR050925">
    <property type="entry name" value="Rhomboid_protease_S54"/>
</dbReference>
<dbReference type="Proteomes" id="UP000257127">
    <property type="component" value="Unassembled WGS sequence"/>
</dbReference>
<evidence type="ECO:0000313" key="10">
    <source>
        <dbReference type="Proteomes" id="UP000257127"/>
    </source>
</evidence>
<feature type="domain" description="Peptidase S54 rhomboid" evidence="8">
    <location>
        <begin position="44"/>
        <end position="194"/>
    </location>
</feature>
<organism evidence="9 10">
    <name type="scientific">Brumimicrobium aurantiacum</name>
    <dbReference type="NCBI Taxonomy" id="1737063"/>
    <lineage>
        <taxon>Bacteria</taxon>
        <taxon>Pseudomonadati</taxon>
        <taxon>Bacteroidota</taxon>
        <taxon>Flavobacteriia</taxon>
        <taxon>Flavobacteriales</taxon>
        <taxon>Crocinitomicaceae</taxon>
        <taxon>Brumimicrobium</taxon>
    </lineage>
</organism>
<feature type="transmembrane region" description="Helical" evidence="7">
    <location>
        <begin position="143"/>
        <end position="164"/>
    </location>
</feature>
<name>A0A3E1EZG2_9FLAO</name>
<dbReference type="PANTHER" id="PTHR43731:SF14">
    <property type="entry name" value="PRESENILIN-ASSOCIATED RHOMBOID-LIKE PROTEIN, MITOCHONDRIAL"/>
    <property type="match status" value="1"/>
</dbReference>
<dbReference type="OrthoDB" id="9813074at2"/>
<evidence type="ECO:0000256" key="7">
    <source>
        <dbReference type="SAM" id="Phobius"/>
    </source>
</evidence>
<evidence type="ECO:0000256" key="2">
    <source>
        <dbReference type="ARBA" id="ARBA00009045"/>
    </source>
</evidence>
<comment type="caution">
    <text evidence="9">The sequence shown here is derived from an EMBL/GenBank/DDBJ whole genome shotgun (WGS) entry which is preliminary data.</text>
</comment>
<evidence type="ECO:0000259" key="8">
    <source>
        <dbReference type="Pfam" id="PF01694"/>
    </source>
</evidence>
<evidence type="ECO:0000256" key="6">
    <source>
        <dbReference type="ARBA" id="ARBA00023136"/>
    </source>
</evidence>
<accession>A0A3E1EZG2</accession>
<dbReference type="Gene3D" id="1.20.1540.10">
    <property type="entry name" value="Rhomboid-like"/>
    <property type="match status" value="1"/>
</dbReference>
<dbReference type="Pfam" id="PF01694">
    <property type="entry name" value="Rhomboid"/>
    <property type="match status" value="1"/>
</dbReference>
<gene>
    <name evidence="9" type="ORF">DXU93_03840</name>
</gene>
<feature type="transmembrane region" description="Helical" evidence="7">
    <location>
        <begin position="91"/>
        <end position="109"/>
    </location>
</feature>
<evidence type="ECO:0000256" key="3">
    <source>
        <dbReference type="ARBA" id="ARBA00022692"/>
    </source>
</evidence>
<dbReference type="PANTHER" id="PTHR43731">
    <property type="entry name" value="RHOMBOID PROTEASE"/>
    <property type="match status" value="1"/>
</dbReference>
<keyword evidence="3 7" id="KW-0812">Transmembrane</keyword>